<evidence type="ECO:0000313" key="1">
    <source>
        <dbReference type="EMBL" id="ANY17505.1"/>
    </source>
</evidence>
<accession>A0A0M9I865</accession>
<dbReference type="GO" id="GO:0004061">
    <property type="term" value="F:arylformamidase activity"/>
    <property type="evidence" value="ECO:0007669"/>
    <property type="project" value="InterPro"/>
</dbReference>
<dbReference type="OrthoDB" id="7067800at2"/>
<dbReference type="Proteomes" id="UP000092950">
    <property type="component" value="Chromosome"/>
</dbReference>
<name>A0A0J6C8M8_9BORD</name>
<dbReference type="InterPro" id="IPR037175">
    <property type="entry name" value="KFase_sf"/>
</dbReference>
<reference evidence="1 4" key="2">
    <citation type="submission" date="2016-07" db="EMBL/GenBank/DDBJ databases">
        <title>Complete genome sequences of Bordetella pseudohinzii.</title>
        <authorList>
            <person name="Spilker T."/>
            <person name="Darrah R."/>
            <person name="LiPuma J.J."/>
        </authorList>
    </citation>
    <scope>NUCLEOTIDE SEQUENCE [LARGE SCALE GENOMIC DNA]</scope>
    <source>
        <strain evidence="1 4">HI4681</strain>
    </source>
</reference>
<dbReference type="PANTHER" id="PTHR34861:SF10">
    <property type="entry name" value="CYCLASE"/>
    <property type="match status" value="1"/>
</dbReference>
<dbReference type="EMBL" id="CP016440">
    <property type="protein sequence ID" value="ANY17505.1"/>
    <property type="molecule type" value="Genomic_DNA"/>
</dbReference>
<dbReference type="KEGG" id="bpdz:BBN53_17455"/>
<reference evidence="2 3" key="1">
    <citation type="submission" date="2015-09" db="EMBL/GenBank/DDBJ databases">
        <authorList>
            <person name="Jackson K.R."/>
            <person name="Lunt B.L."/>
            <person name="Fisher J.N.B."/>
            <person name="Gardner A.V."/>
            <person name="Bailey M.E."/>
            <person name="Deus L.M."/>
            <person name="Earl A.S."/>
            <person name="Gibby P.D."/>
            <person name="Hartmann K.A."/>
            <person name="Liu J.E."/>
            <person name="Manci A.M."/>
            <person name="Nielsen D.A."/>
            <person name="Solomon M.B."/>
            <person name="Breakwell D.P."/>
            <person name="Burnett S.H."/>
            <person name="Grose J.H."/>
        </authorList>
    </citation>
    <scope>NUCLEOTIDE SEQUENCE [LARGE SCALE GENOMIC DNA]</scope>
    <source>
        <strain evidence="2 3">2789STDY5608636</strain>
    </source>
</reference>
<dbReference type="Proteomes" id="UP000053096">
    <property type="component" value="Unassembled WGS sequence"/>
</dbReference>
<dbReference type="SUPFAM" id="SSF102198">
    <property type="entry name" value="Putative cyclase"/>
    <property type="match status" value="1"/>
</dbReference>
<dbReference type="RefSeq" id="WP_043213221.1">
    <property type="nucleotide sequence ID" value="NZ_CAJGUP010000078.1"/>
</dbReference>
<dbReference type="AlphaFoldDB" id="A0A0J6C8M8"/>
<accession>A0A0J6C8M8</accession>
<sequence length="338" mass="37520">MAGRWKQRPPGSNWGDFGPDDELGRLNLLTPEGRLRAAREVRTGEVFCLSLPLDLPGGTALNPNRHPPVRHVAQRKEGRPSVNYPLRLEDERYIDCSSDDSVTLFTQYSTQWDALSHVGQHFDADGDGVAEPLYYNGFRGGEDVLAPQDGGPVARRLGIEKMAETGVQGRGVLVDLHAHLGNERVYVGYEQLRAIMRADGVEVERGDMLCLHTGFAQRLIDMGGDPDPRVLHHSCAVLDGRDPELLRWIDESGISVLIADNFAVEGYPYDHGDCSHCEGLPLHQACLFRLGIHLGELWYLTPLAAWLREHKRHRFMLTCPPLRLPGSFGSPVTPVATV</sequence>
<dbReference type="Gene3D" id="3.50.30.50">
    <property type="entry name" value="Putative cyclase"/>
    <property type="match status" value="1"/>
</dbReference>
<evidence type="ECO:0000313" key="2">
    <source>
        <dbReference type="EMBL" id="CUI72675.1"/>
    </source>
</evidence>
<dbReference type="InterPro" id="IPR007325">
    <property type="entry name" value="KFase/CYL"/>
</dbReference>
<evidence type="ECO:0000313" key="3">
    <source>
        <dbReference type="Proteomes" id="UP000053096"/>
    </source>
</evidence>
<keyword evidence="4" id="KW-1185">Reference proteome</keyword>
<protein>
    <submittedName>
        <fullName evidence="1 2">Cyclase</fullName>
    </submittedName>
</protein>
<evidence type="ECO:0000313" key="4">
    <source>
        <dbReference type="Proteomes" id="UP000092950"/>
    </source>
</evidence>
<dbReference type="PANTHER" id="PTHR34861">
    <property type="match status" value="1"/>
</dbReference>
<proteinExistence type="predicted"/>
<dbReference type="Pfam" id="PF04199">
    <property type="entry name" value="Cyclase"/>
    <property type="match status" value="1"/>
</dbReference>
<dbReference type="EMBL" id="CYTV01000004">
    <property type="protein sequence ID" value="CUI72675.1"/>
    <property type="molecule type" value="Genomic_DNA"/>
</dbReference>
<dbReference type="GO" id="GO:0019441">
    <property type="term" value="P:L-tryptophan catabolic process to kynurenine"/>
    <property type="evidence" value="ECO:0007669"/>
    <property type="project" value="InterPro"/>
</dbReference>
<gene>
    <name evidence="1" type="ORF">BBN53_17455</name>
    <name evidence="2" type="ORF">ERS370011_01948</name>
</gene>
<organism evidence="2 3">
    <name type="scientific">Bordetella pseudohinzii</name>
    <dbReference type="NCBI Taxonomy" id="1331258"/>
    <lineage>
        <taxon>Bacteria</taxon>
        <taxon>Pseudomonadati</taxon>
        <taxon>Pseudomonadota</taxon>
        <taxon>Betaproteobacteria</taxon>
        <taxon>Burkholderiales</taxon>
        <taxon>Alcaligenaceae</taxon>
        <taxon>Bordetella</taxon>
    </lineage>
</organism>